<evidence type="ECO:0000313" key="1">
    <source>
        <dbReference type="EMBL" id="KAK0721322.1"/>
    </source>
</evidence>
<sequence>MGRHDLSKITEKETVFPVWPSPWTNISEITWRNFAPDADMQAAYTPGNYTIFRDSTFTSVSENSTEFLHVKAPIAALNSSTLYLDIDITTPSKEGDTLALVPTDIPGSPSILQQLKDAG</sequence>
<accession>A0AA40ASS4</accession>
<protein>
    <submittedName>
        <fullName evidence="1">Uncharacterized protein</fullName>
    </submittedName>
</protein>
<gene>
    <name evidence="1" type="ORF">B0T21DRAFT_414514</name>
</gene>
<keyword evidence="2" id="KW-1185">Reference proteome</keyword>
<dbReference type="Proteomes" id="UP001172159">
    <property type="component" value="Unassembled WGS sequence"/>
</dbReference>
<organism evidence="1 2">
    <name type="scientific">Apiosordaria backusii</name>
    <dbReference type="NCBI Taxonomy" id="314023"/>
    <lineage>
        <taxon>Eukaryota</taxon>
        <taxon>Fungi</taxon>
        <taxon>Dikarya</taxon>
        <taxon>Ascomycota</taxon>
        <taxon>Pezizomycotina</taxon>
        <taxon>Sordariomycetes</taxon>
        <taxon>Sordariomycetidae</taxon>
        <taxon>Sordariales</taxon>
        <taxon>Lasiosphaeriaceae</taxon>
        <taxon>Apiosordaria</taxon>
    </lineage>
</organism>
<name>A0AA40ASS4_9PEZI</name>
<comment type="caution">
    <text evidence="1">The sequence shown here is derived from an EMBL/GenBank/DDBJ whole genome shotgun (WGS) entry which is preliminary data.</text>
</comment>
<reference evidence="1" key="1">
    <citation type="submission" date="2023-06" db="EMBL/GenBank/DDBJ databases">
        <title>Genome-scale phylogeny and comparative genomics of the fungal order Sordariales.</title>
        <authorList>
            <consortium name="Lawrence Berkeley National Laboratory"/>
            <person name="Hensen N."/>
            <person name="Bonometti L."/>
            <person name="Westerberg I."/>
            <person name="Brannstrom I.O."/>
            <person name="Guillou S."/>
            <person name="Cros-Aarteil S."/>
            <person name="Calhoun S."/>
            <person name="Haridas S."/>
            <person name="Kuo A."/>
            <person name="Mondo S."/>
            <person name="Pangilinan J."/>
            <person name="Riley R."/>
            <person name="Labutti K."/>
            <person name="Andreopoulos B."/>
            <person name="Lipzen A."/>
            <person name="Chen C."/>
            <person name="Yanf M."/>
            <person name="Daum C."/>
            <person name="Ng V."/>
            <person name="Clum A."/>
            <person name="Steindorff A."/>
            <person name="Ohm R."/>
            <person name="Martin F."/>
            <person name="Silar P."/>
            <person name="Natvig D."/>
            <person name="Lalanne C."/>
            <person name="Gautier V."/>
            <person name="Ament-Velasquez S.L."/>
            <person name="Kruys A."/>
            <person name="Hutchinson M.I."/>
            <person name="Powell A.J."/>
            <person name="Barry K."/>
            <person name="Miller A.N."/>
            <person name="Grigoriev I.V."/>
            <person name="Debuchy R."/>
            <person name="Gladieux P."/>
            <person name="Thoren M.H."/>
            <person name="Johannesson H."/>
        </authorList>
    </citation>
    <scope>NUCLEOTIDE SEQUENCE</scope>
    <source>
        <strain evidence="1">CBS 540.89</strain>
    </source>
</reference>
<proteinExistence type="predicted"/>
<evidence type="ECO:0000313" key="2">
    <source>
        <dbReference type="Proteomes" id="UP001172159"/>
    </source>
</evidence>
<dbReference type="EMBL" id="JAUKTV010000012">
    <property type="protein sequence ID" value="KAK0721322.1"/>
    <property type="molecule type" value="Genomic_DNA"/>
</dbReference>
<dbReference type="AlphaFoldDB" id="A0AA40ASS4"/>